<evidence type="ECO:0008006" key="3">
    <source>
        <dbReference type="Google" id="ProtNLM"/>
    </source>
</evidence>
<keyword evidence="2" id="KW-1185">Reference proteome</keyword>
<evidence type="ECO:0000313" key="1">
    <source>
        <dbReference type="EMBL" id="GAL87395.1"/>
    </source>
</evidence>
<evidence type="ECO:0000313" key="2">
    <source>
        <dbReference type="Proteomes" id="UP000030185"/>
    </source>
</evidence>
<dbReference type="AlphaFoldDB" id="A0A098LKA1"/>
<protein>
    <recommendedName>
        <fullName evidence="3">Nuclear transport factor 2 family protein</fullName>
    </recommendedName>
</protein>
<dbReference type="InterPro" id="IPR032710">
    <property type="entry name" value="NTF2-like_dom_sf"/>
</dbReference>
<dbReference type="Gene3D" id="3.10.450.50">
    <property type="match status" value="1"/>
</dbReference>
<sequence>MFENVQNGKVNLSIRGLEAFKQQADQAKDYFERRQQNIKSIKHDKNVSEIEIDYYAVLAKDFPNGLKKGEELKLRGISVFEFNDNNKIIRLKDLS</sequence>
<dbReference type="STRING" id="153721.MYP_4625"/>
<dbReference type="Proteomes" id="UP000030185">
    <property type="component" value="Unassembled WGS sequence"/>
</dbReference>
<organism evidence="1 2">
    <name type="scientific">Sporocytophaga myxococcoides</name>
    <dbReference type="NCBI Taxonomy" id="153721"/>
    <lineage>
        <taxon>Bacteria</taxon>
        <taxon>Pseudomonadati</taxon>
        <taxon>Bacteroidota</taxon>
        <taxon>Cytophagia</taxon>
        <taxon>Cytophagales</taxon>
        <taxon>Cytophagaceae</taxon>
        <taxon>Sporocytophaga</taxon>
    </lineage>
</organism>
<dbReference type="SUPFAM" id="SSF54427">
    <property type="entry name" value="NTF2-like"/>
    <property type="match status" value="1"/>
</dbReference>
<comment type="caution">
    <text evidence="1">The sequence shown here is derived from an EMBL/GenBank/DDBJ whole genome shotgun (WGS) entry which is preliminary data.</text>
</comment>
<reference evidence="1 2" key="1">
    <citation type="submission" date="2014-09" db="EMBL/GenBank/DDBJ databases">
        <title>Sporocytophaga myxococcoides PG-01 genome sequencing.</title>
        <authorList>
            <person name="Liu L."/>
            <person name="Gao P.J."/>
            <person name="Chen G.J."/>
            <person name="Wang L.S."/>
        </authorList>
    </citation>
    <scope>NUCLEOTIDE SEQUENCE [LARGE SCALE GENOMIC DNA]</scope>
    <source>
        <strain evidence="1 2">PG-01</strain>
    </source>
</reference>
<name>A0A098LKA1_9BACT</name>
<dbReference type="eggNOG" id="COG3631">
    <property type="taxonomic scope" value="Bacteria"/>
</dbReference>
<proteinExistence type="predicted"/>
<gene>
    <name evidence="1" type="ORF">MYP_4625</name>
</gene>
<accession>A0A098LKA1</accession>
<dbReference type="EMBL" id="BBLT01000012">
    <property type="protein sequence ID" value="GAL87395.1"/>
    <property type="molecule type" value="Genomic_DNA"/>
</dbReference>